<evidence type="ECO:0000256" key="1">
    <source>
        <dbReference type="SAM" id="Phobius"/>
    </source>
</evidence>
<sequence>MKNKKDLYNNSKKEHRLGWEIIFTILVAALFLSIYTYILQNNYKKEFY</sequence>
<protein>
    <submittedName>
        <fullName evidence="2">Uncharacterized protein</fullName>
    </submittedName>
</protein>
<comment type="caution">
    <text evidence="2">The sequence shown here is derived from an EMBL/GenBank/DDBJ whole genome shotgun (WGS) entry which is preliminary data.</text>
</comment>
<keyword evidence="1" id="KW-0812">Transmembrane</keyword>
<evidence type="ECO:0000313" key="2">
    <source>
        <dbReference type="EMBL" id="MCU6739244.1"/>
    </source>
</evidence>
<keyword evidence="1" id="KW-0472">Membrane</keyword>
<proteinExistence type="predicted"/>
<feature type="transmembrane region" description="Helical" evidence="1">
    <location>
        <begin position="21"/>
        <end position="38"/>
    </location>
</feature>
<name>A0ABT2SWP4_9FIRM</name>
<organism evidence="2 3">
    <name type="scientific">[Clostridium] ammoniilyticum</name>
    <dbReference type="NCBI Taxonomy" id="2981784"/>
    <lineage>
        <taxon>Bacteria</taxon>
        <taxon>Bacillati</taxon>
        <taxon>Bacillota</taxon>
        <taxon>Erysipelotrichia</taxon>
        <taxon>Erysipelotrichales</taxon>
        <taxon>Coprobacillaceae</taxon>
        <taxon>Faecalibacillus</taxon>
    </lineage>
</organism>
<dbReference type="Proteomes" id="UP001208364">
    <property type="component" value="Unassembled WGS sequence"/>
</dbReference>
<reference evidence="2 3" key="1">
    <citation type="journal article" date="2021" name="ISME Commun">
        <title>Automated analysis of genomic sequences facilitates high-throughput and comprehensive description of bacteria.</title>
        <authorList>
            <person name="Hitch T.C.A."/>
        </authorList>
    </citation>
    <scope>NUCLEOTIDE SEQUENCE [LARGE SCALE GENOMIC DNA]</scope>
    <source>
        <strain evidence="2 3">H4_15</strain>
    </source>
</reference>
<keyword evidence="1" id="KW-1133">Transmembrane helix</keyword>
<dbReference type="RefSeq" id="WP_267309918.1">
    <property type="nucleotide sequence ID" value="NZ_JAOQJR010000013.1"/>
</dbReference>
<keyword evidence="3" id="KW-1185">Reference proteome</keyword>
<dbReference type="EMBL" id="JAOQJR010000013">
    <property type="protein sequence ID" value="MCU6739244.1"/>
    <property type="molecule type" value="Genomic_DNA"/>
</dbReference>
<accession>A0ABT2SWP4</accession>
<evidence type="ECO:0000313" key="3">
    <source>
        <dbReference type="Proteomes" id="UP001208364"/>
    </source>
</evidence>
<gene>
    <name evidence="2" type="ORF">OCV55_11285</name>
</gene>